<comment type="caution">
    <text evidence="2">The sequence shown here is derived from an EMBL/GenBank/DDBJ whole genome shotgun (WGS) entry which is preliminary data.</text>
</comment>
<keyword evidence="3" id="KW-1185">Reference proteome</keyword>
<reference evidence="2 3" key="1">
    <citation type="submission" date="2023-02" db="EMBL/GenBank/DDBJ databases">
        <title>LHISI_Scaffold_Assembly.</title>
        <authorList>
            <person name="Stuart O.P."/>
            <person name="Cleave R."/>
            <person name="Magrath M.J.L."/>
            <person name="Mikheyev A.S."/>
        </authorList>
    </citation>
    <scope>NUCLEOTIDE SEQUENCE [LARGE SCALE GENOMIC DNA]</scope>
    <source>
        <strain evidence="2">Daus_M_001</strain>
        <tissue evidence="2">Leg muscle</tissue>
    </source>
</reference>
<sequence>MRVKRGEYEAALESLRKPADQRHRQARFRHAKYLGATPPGIEPSNHHGHLVRLRLCKLRPRVHWSVCSYWTTDVSAVDWPTKIRLLWQRMSAIRGQASKTPCVETTQLRASEKIWAAIKSDVLRANEGRGTRETPEETRRLVASTEVTRPAIEPGSPWWEAIRLTAKPPRSLYCTVAKVHTYELIGIGKCRGFNVLQDRLHIPVYNQASDICTVHWLLPHRVVSVTSDLAVWGSLLISLQDCYWFRIVQACLIVCPRIRDPLFFIIGGALLWLTAEREANHCPRRQDNYRGRQARPVKDVRRASSAQPTYYIRSSIDCSRLISKVSLYREQPLLRLFPPLHATVSYSRSAAAHRASAYRQSKPGSIPRRGRSRVF</sequence>
<protein>
    <submittedName>
        <fullName evidence="2">Uncharacterized protein</fullName>
    </submittedName>
</protein>
<organism evidence="2 3">
    <name type="scientific">Dryococelus australis</name>
    <dbReference type="NCBI Taxonomy" id="614101"/>
    <lineage>
        <taxon>Eukaryota</taxon>
        <taxon>Metazoa</taxon>
        <taxon>Ecdysozoa</taxon>
        <taxon>Arthropoda</taxon>
        <taxon>Hexapoda</taxon>
        <taxon>Insecta</taxon>
        <taxon>Pterygota</taxon>
        <taxon>Neoptera</taxon>
        <taxon>Polyneoptera</taxon>
        <taxon>Phasmatodea</taxon>
        <taxon>Verophasmatodea</taxon>
        <taxon>Anareolatae</taxon>
        <taxon>Phasmatidae</taxon>
        <taxon>Eurycanthinae</taxon>
        <taxon>Dryococelus</taxon>
    </lineage>
</organism>
<dbReference type="Proteomes" id="UP001159363">
    <property type="component" value="Chromosome 4"/>
</dbReference>
<name>A0ABQ9HGT4_9NEOP</name>
<evidence type="ECO:0000313" key="3">
    <source>
        <dbReference type="Proteomes" id="UP001159363"/>
    </source>
</evidence>
<proteinExistence type="predicted"/>
<accession>A0ABQ9HGT4</accession>
<evidence type="ECO:0000256" key="1">
    <source>
        <dbReference type="SAM" id="MobiDB-lite"/>
    </source>
</evidence>
<gene>
    <name evidence="2" type="ORF">PR048_015385</name>
</gene>
<feature type="region of interest" description="Disordered" evidence="1">
    <location>
        <begin position="355"/>
        <end position="375"/>
    </location>
</feature>
<evidence type="ECO:0000313" key="2">
    <source>
        <dbReference type="EMBL" id="KAJ8883541.1"/>
    </source>
</evidence>
<dbReference type="EMBL" id="JARBHB010000005">
    <property type="protein sequence ID" value="KAJ8883541.1"/>
    <property type="molecule type" value="Genomic_DNA"/>
</dbReference>